<dbReference type="InterPro" id="IPR001173">
    <property type="entry name" value="Glyco_trans_2-like"/>
</dbReference>
<dbReference type="RefSeq" id="WP_023940595.1">
    <property type="nucleotide sequence ID" value="NZ_LS483447.1"/>
</dbReference>
<sequence length="335" mass="38504">MSEKPTQALVSVLIPVYRVEKYVARCLYSVLNQTYRPLELVIVDDRGGDRSMEIVRELLPESSSELQIRLLQNETNRGVAYCRQKLLEEASGDYCLYLDSDDYWHSPDSLECLMQAMLSTGVDCLVTDYYADYPKKKEYMRVNCPISSTDAAKAVLSGQMSGFMWNKCFRTEALRHHGGGFAPGKRLMEDLRAIIPFFASNIRIAYLPMALVHYEQGNVSSLLSTTGAKDLNELMEAVDYCRDELLRRDPQAQERYGREIQMAYLNAKALLYARSPLSFYPHIRACHPEVDHLNKIRPAAWYHKLIYKLQSQALTGSLGYVLLLLLNRWKSFLRR</sequence>
<dbReference type="KEGG" id="pcre:NCTC12858_00448"/>
<dbReference type="Gene3D" id="3.90.550.10">
    <property type="entry name" value="Spore Coat Polysaccharide Biosynthesis Protein SpsA, Chain A"/>
    <property type="match status" value="1"/>
</dbReference>
<dbReference type="AlphaFoldDB" id="A0A2X4SF29"/>
<evidence type="ECO:0000256" key="1">
    <source>
        <dbReference type="ARBA" id="ARBA00022676"/>
    </source>
</evidence>
<gene>
    <name evidence="4" type="primary">hyaD</name>
    <name evidence="4" type="ORF">NCTC12858_00448</name>
</gene>
<dbReference type="EC" id="2.4.1.212" evidence="4"/>
<accession>A0A2X4SF29</accession>
<dbReference type="EMBL" id="LS483447">
    <property type="protein sequence ID" value="SQH72622.1"/>
    <property type="molecule type" value="Genomic_DNA"/>
</dbReference>
<dbReference type="CDD" id="cd00761">
    <property type="entry name" value="Glyco_tranf_GTA_type"/>
    <property type="match status" value="1"/>
</dbReference>
<keyword evidence="2 4" id="KW-0808">Transferase</keyword>
<dbReference type="GO" id="GO:0050501">
    <property type="term" value="F:hyaluronan synthase activity"/>
    <property type="evidence" value="ECO:0007669"/>
    <property type="project" value="UniProtKB-EC"/>
</dbReference>
<protein>
    <submittedName>
        <fullName evidence="4">Hyaluronan synthase</fullName>
        <ecNumber evidence="4">2.4.1.212</ecNumber>
    </submittedName>
</protein>
<dbReference type="PANTHER" id="PTHR22916:SF51">
    <property type="entry name" value="GLYCOSYLTRANSFERASE EPSH-RELATED"/>
    <property type="match status" value="1"/>
</dbReference>
<evidence type="ECO:0000313" key="5">
    <source>
        <dbReference type="Proteomes" id="UP000249300"/>
    </source>
</evidence>
<name>A0A2X4SF29_9PORP</name>
<evidence type="ECO:0000259" key="3">
    <source>
        <dbReference type="Pfam" id="PF00535"/>
    </source>
</evidence>
<evidence type="ECO:0000313" key="4">
    <source>
        <dbReference type="EMBL" id="SQH72622.1"/>
    </source>
</evidence>
<keyword evidence="5" id="KW-1185">Reference proteome</keyword>
<keyword evidence="1 4" id="KW-0328">Glycosyltransferase</keyword>
<organism evidence="4 5">
    <name type="scientific">Porphyromonas crevioricanis</name>
    <dbReference type="NCBI Taxonomy" id="393921"/>
    <lineage>
        <taxon>Bacteria</taxon>
        <taxon>Pseudomonadati</taxon>
        <taxon>Bacteroidota</taxon>
        <taxon>Bacteroidia</taxon>
        <taxon>Bacteroidales</taxon>
        <taxon>Porphyromonadaceae</taxon>
        <taxon>Porphyromonas</taxon>
    </lineage>
</organism>
<feature type="domain" description="Glycosyltransferase 2-like" evidence="3">
    <location>
        <begin position="11"/>
        <end position="145"/>
    </location>
</feature>
<dbReference type="Pfam" id="PF00535">
    <property type="entry name" value="Glycos_transf_2"/>
    <property type="match status" value="1"/>
</dbReference>
<proteinExistence type="predicted"/>
<reference evidence="4 5" key="1">
    <citation type="submission" date="2018-06" db="EMBL/GenBank/DDBJ databases">
        <authorList>
            <consortium name="Pathogen Informatics"/>
            <person name="Doyle S."/>
        </authorList>
    </citation>
    <scope>NUCLEOTIDE SEQUENCE [LARGE SCALE GENOMIC DNA]</scope>
    <source>
        <strain evidence="4 5">NCTC12858</strain>
    </source>
</reference>
<dbReference type="SUPFAM" id="SSF53448">
    <property type="entry name" value="Nucleotide-diphospho-sugar transferases"/>
    <property type="match status" value="1"/>
</dbReference>
<evidence type="ECO:0000256" key="2">
    <source>
        <dbReference type="ARBA" id="ARBA00022679"/>
    </source>
</evidence>
<dbReference type="PANTHER" id="PTHR22916">
    <property type="entry name" value="GLYCOSYLTRANSFERASE"/>
    <property type="match status" value="1"/>
</dbReference>
<dbReference type="Proteomes" id="UP000249300">
    <property type="component" value="Chromosome 1"/>
</dbReference>
<dbReference type="InterPro" id="IPR029044">
    <property type="entry name" value="Nucleotide-diphossugar_trans"/>
</dbReference>